<feature type="region of interest" description="Disordered" evidence="6">
    <location>
        <begin position="1"/>
        <end position="92"/>
    </location>
</feature>
<dbReference type="GO" id="GO:0005794">
    <property type="term" value="C:Golgi apparatus"/>
    <property type="evidence" value="ECO:0007669"/>
    <property type="project" value="TreeGrafter"/>
</dbReference>
<evidence type="ECO:0000256" key="1">
    <source>
        <dbReference type="ARBA" id="ARBA00004141"/>
    </source>
</evidence>
<keyword evidence="9" id="KW-1185">Reference proteome</keyword>
<dbReference type="OrthoDB" id="340608at2759"/>
<dbReference type="InterPro" id="IPR005045">
    <property type="entry name" value="CDC50/LEM3_fam"/>
</dbReference>
<evidence type="ECO:0000256" key="4">
    <source>
        <dbReference type="ARBA" id="ARBA00022989"/>
    </source>
</evidence>
<sequence>MDPGAGSLSAEKMPQQNCDGADKEEPISTRKMVKEADDNILQQFEQAKDDDRNVPAEAAGPDVGCVSKSTGPPSVAFSQQSRQSRQRSDSADLQRRGCLRRCIWYHSQQPDSAIMLPYWLFAYCCQVVLTAGAFVFFLLLGTMLLLQSGSLQEVIVPYTANMTEKEFSIEKAFEDDVLVYYDLSLFANHKSFAESKDRRIAYTFLSAATCTHADSRSWVRLRRGVDTTFVTKVEAADGDDLIPCGLVSLSMFTDNFTFYQDTTAGWETLEANESDIALASDEEAYGKINSPLQGEERFYIEESDRRTQTWLTPSFFEHWKVWYRTPASPHVRNLWAVIKGGLPQGSYKVQFQENSQIWHDWGVAEKRLILAQRHGLGNRGALGAMGGLCLALAAVEVVALVAMLLTPRFCRSSRPAVQPERQHL</sequence>
<reference evidence="8 9" key="1">
    <citation type="submission" date="2016-02" db="EMBL/GenBank/DDBJ databases">
        <title>Genome analysis of coral dinoflagellate symbionts highlights evolutionary adaptations to a symbiotic lifestyle.</title>
        <authorList>
            <person name="Aranda M."/>
            <person name="Li Y."/>
            <person name="Liew Y.J."/>
            <person name="Baumgarten S."/>
            <person name="Simakov O."/>
            <person name="Wilson M."/>
            <person name="Piel J."/>
            <person name="Ashoor H."/>
            <person name="Bougouffa S."/>
            <person name="Bajic V.B."/>
            <person name="Ryu T."/>
            <person name="Ravasi T."/>
            <person name="Bayer T."/>
            <person name="Micklem G."/>
            <person name="Kim H."/>
            <person name="Bhak J."/>
            <person name="Lajeunesse T.C."/>
            <person name="Voolstra C.R."/>
        </authorList>
    </citation>
    <scope>NUCLEOTIDE SEQUENCE [LARGE SCALE GENOMIC DNA]</scope>
    <source>
        <strain evidence="8 9">CCMP2467</strain>
    </source>
</reference>
<dbReference type="GO" id="GO:0005886">
    <property type="term" value="C:plasma membrane"/>
    <property type="evidence" value="ECO:0007669"/>
    <property type="project" value="TreeGrafter"/>
</dbReference>
<dbReference type="PANTHER" id="PTHR10926:SF0">
    <property type="entry name" value="CDC50, ISOFORM A"/>
    <property type="match status" value="1"/>
</dbReference>
<keyword evidence="5 7" id="KW-0472">Membrane</keyword>
<evidence type="ECO:0000313" key="8">
    <source>
        <dbReference type="EMBL" id="OLQ04787.1"/>
    </source>
</evidence>
<comment type="caution">
    <text evidence="8">The sequence shown here is derived from an EMBL/GenBank/DDBJ whole genome shotgun (WGS) entry which is preliminary data.</text>
</comment>
<keyword evidence="3 7" id="KW-0812">Transmembrane</keyword>
<evidence type="ECO:0000313" key="9">
    <source>
        <dbReference type="Proteomes" id="UP000186817"/>
    </source>
</evidence>
<dbReference type="Proteomes" id="UP000186817">
    <property type="component" value="Unassembled WGS sequence"/>
</dbReference>
<dbReference type="EMBL" id="LSRX01000200">
    <property type="protein sequence ID" value="OLQ04787.1"/>
    <property type="molecule type" value="Genomic_DNA"/>
</dbReference>
<name>A0A1Q9EBK6_SYMMI</name>
<dbReference type="GO" id="GO:0005783">
    <property type="term" value="C:endoplasmic reticulum"/>
    <property type="evidence" value="ECO:0007669"/>
    <property type="project" value="TreeGrafter"/>
</dbReference>
<dbReference type="PANTHER" id="PTHR10926">
    <property type="entry name" value="CELL CYCLE CONTROL PROTEIN 50"/>
    <property type="match status" value="1"/>
</dbReference>
<gene>
    <name evidence="8" type="primary">ALIS5</name>
    <name evidence="8" type="ORF">AK812_SmicGene12041</name>
</gene>
<feature type="transmembrane region" description="Helical" evidence="7">
    <location>
        <begin position="382"/>
        <end position="405"/>
    </location>
</feature>
<keyword evidence="4 7" id="KW-1133">Transmembrane helix</keyword>
<evidence type="ECO:0000256" key="6">
    <source>
        <dbReference type="SAM" id="MobiDB-lite"/>
    </source>
</evidence>
<protein>
    <submittedName>
        <fullName evidence="8">ALA-interacting subunit 5</fullName>
    </submittedName>
</protein>
<evidence type="ECO:0000256" key="7">
    <source>
        <dbReference type="SAM" id="Phobius"/>
    </source>
</evidence>
<dbReference type="Pfam" id="PF03381">
    <property type="entry name" value="CDC50"/>
    <property type="match status" value="1"/>
</dbReference>
<comment type="similarity">
    <text evidence="2">Belongs to the CDC50/LEM3 family.</text>
</comment>
<evidence type="ECO:0000256" key="5">
    <source>
        <dbReference type="ARBA" id="ARBA00023136"/>
    </source>
</evidence>
<comment type="subcellular location">
    <subcellularLocation>
        <location evidence="1">Membrane</location>
        <topology evidence="1">Multi-pass membrane protein</topology>
    </subcellularLocation>
</comment>
<accession>A0A1Q9EBK6</accession>
<dbReference type="AlphaFoldDB" id="A0A1Q9EBK6"/>
<evidence type="ECO:0000256" key="2">
    <source>
        <dbReference type="ARBA" id="ARBA00009457"/>
    </source>
</evidence>
<proteinExistence type="inferred from homology"/>
<organism evidence="8 9">
    <name type="scientific">Symbiodinium microadriaticum</name>
    <name type="common">Dinoflagellate</name>
    <name type="synonym">Zooxanthella microadriatica</name>
    <dbReference type="NCBI Taxonomy" id="2951"/>
    <lineage>
        <taxon>Eukaryota</taxon>
        <taxon>Sar</taxon>
        <taxon>Alveolata</taxon>
        <taxon>Dinophyceae</taxon>
        <taxon>Suessiales</taxon>
        <taxon>Symbiodiniaceae</taxon>
        <taxon>Symbiodinium</taxon>
    </lineage>
</organism>
<evidence type="ECO:0000256" key="3">
    <source>
        <dbReference type="ARBA" id="ARBA00022692"/>
    </source>
</evidence>
<feature type="compositionally biased region" description="Basic and acidic residues" evidence="6">
    <location>
        <begin position="20"/>
        <end position="37"/>
    </location>
</feature>
<feature type="transmembrane region" description="Helical" evidence="7">
    <location>
        <begin position="118"/>
        <end position="146"/>
    </location>
</feature>